<dbReference type="OrthoDB" id="2928561at2759"/>
<organism evidence="1 2">
    <name type="scientific">Coprinellus micaceus</name>
    <name type="common">Glistening ink-cap mushroom</name>
    <name type="synonym">Coprinus micaceus</name>
    <dbReference type="NCBI Taxonomy" id="71717"/>
    <lineage>
        <taxon>Eukaryota</taxon>
        <taxon>Fungi</taxon>
        <taxon>Dikarya</taxon>
        <taxon>Basidiomycota</taxon>
        <taxon>Agaricomycotina</taxon>
        <taxon>Agaricomycetes</taxon>
        <taxon>Agaricomycetidae</taxon>
        <taxon>Agaricales</taxon>
        <taxon>Agaricineae</taxon>
        <taxon>Psathyrellaceae</taxon>
        <taxon>Coprinellus</taxon>
    </lineage>
</organism>
<accession>A0A4Y7STR5</accession>
<keyword evidence="2" id="KW-1185">Reference proteome</keyword>
<dbReference type="Proteomes" id="UP000298030">
    <property type="component" value="Unassembled WGS sequence"/>
</dbReference>
<sequence>MFQEASHFATGDVSQVNAKNYHTSTSNVVHDGGRYAPYIHINANKVYNHIEDWGSANLDASVKELYSHVAVGALHDSSERCDAPKCHFETRVAVQNDIFGWITGGGTEPQPKRVL</sequence>
<proteinExistence type="predicted"/>
<comment type="caution">
    <text evidence="1">The sequence shown here is derived from an EMBL/GenBank/DDBJ whole genome shotgun (WGS) entry which is preliminary data.</text>
</comment>
<protein>
    <submittedName>
        <fullName evidence="1">Uncharacterized protein</fullName>
    </submittedName>
</protein>
<evidence type="ECO:0000313" key="2">
    <source>
        <dbReference type="Proteomes" id="UP000298030"/>
    </source>
</evidence>
<name>A0A4Y7STR5_COPMI</name>
<dbReference type="AlphaFoldDB" id="A0A4Y7STR5"/>
<evidence type="ECO:0000313" key="1">
    <source>
        <dbReference type="EMBL" id="TEB25121.1"/>
    </source>
</evidence>
<reference evidence="1 2" key="1">
    <citation type="journal article" date="2019" name="Nat. Ecol. Evol.">
        <title>Megaphylogeny resolves global patterns of mushroom evolution.</title>
        <authorList>
            <person name="Varga T."/>
            <person name="Krizsan K."/>
            <person name="Foldi C."/>
            <person name="Dima B."/>
            <person name="Sanchez-Garcia M."/>
            <person name="Sanchez-Ramirez S."/>
            <person name="Szollosi G.J."/>
            <person name="Szarkandi J.G."/>
            <person name="Papp V."/>
            <person name="Albert L."/>
            <person name="Andreopoulos W."/>
            <person name="Angelini C."/>
            <person name="Antonin V."/>
            <person name="Barry K.W."/>
            <person name="Bougher N.L."/>
            <person name="Buchanan P."/>
            <person name="Buyck B."/>
            <person name="Bense V."/>
            <person name="Catcheside P."/>
            <person name="Chovatia M."/>
            <person name="Cooper J."/>
            <person name="Damon W."/>
            <person name="Desjardin D."/>
            <person name="Finy P."/>
            <person name="Geml J."/>
            <person name="Haridas S."/>
            <person name="Hughes K."/>
            <person name="Justo A."/>
            <person name="Karasinski D."/>
            <person name="Kautmanova I."/>
            <person name="Kiss B."/>
            <person name="Kocsube S."/>
            <person name="Kotiranta H."/>
            <person name="LaButti K.M."/>
            <person name="Lechner B.E."/>
            <person name="Liimatainen K."/>
            <person name="Lipzen A."/>
            <person name="Lukacs Z."/>
            <person name="Mihaltcheva S."/>
            <person name="Morgado L.N."/>
            <person name="Niskanen T."/>
            <person name="Noordeloos M.E."/>
            <person name="Ohm R.A."/>
            <person name="Ortiz-Santana B."/>
            <person name="Ovrebo C."/>
            <person name="Racz N."/>
            <person name="Riley R."/>
            <person name="Savchenko A."/>
            <person name="Shiryaev A."/>
            <person name="Soop K."/>
            <person name="Spirin V."/>
            <person name="Szebenyi C."/>
            <person name="Tomsovsky M."/>
            <person name="Tulloss R.E."/>
            <person name="Uehling J."/>
            <person name="Grigoriev I.V."/>
            <person name="Vagvolgyi C."/>
            <person name="Papp T."/>
            <person name="Martin F.M."/>
            <person name="Miettinen O."/>
            <person name="Hibbett D.S."/>
            <person name="Nagy L.G."/>
        </authorList>
    </citation>
    <scope>NUCLEOTIDE SEQUENCE [LARGE SCALE GENOMIC DNA]</scope>
    <source>
        <strain evidence="1 2">FP101781</strain>
    </source>
</reference>
<dbReference type="EMBL" id="QPFP01000059">
    <property type="protein sequence ID" value="TEB25121.1"/>
    <property type="molecule type" value="Genomic_DNA"/>
</dbReference>
<gene>
    <name evidence="1" type="ORF">FA13DRAFT_1185354</name>
</gene>